<evidence type="ECO:0000313" key="3">
    <source>
        <dbReference type="Proteomes" id="UP001420932"/>
    </source>
</evidence>
<reference evidence="2 3" key="1">
    <citation type="submission" date="2024-01" db="EMBL/GenBank/DDBJ databases">
        <title>Genome assemblies of Stephania.</title>
        <authorList>
            <person name="Yang L."/>
        </authorList>
    </citation>
    <scope>NUCLEOTIDE SEQUENCE [LARGE SCALE GENOMIC DNA]</scope>
    <source>
        <strain evidence="2">YNDBR</strain>
        <tissue evidence="2">Leaf</tissue>
    </source>
</reference>
<protein>
    <submittedName>
        <fullName evidence="2">Uncharacterized protein</fullName>
    </submittedName>
</protein>
<sequence>MESFNSYEELQHLVDVHSEDSISSRSHEHESNAQHMSKQRLSSTTSTLA</sequence>
<accession>A0AAP0L5R0</accession>
<dbReference type="Proteomes" id="UP001420932">
    <property type="component" value="Unassembled WGS sequence"/>
</dbReference>
<feature type="region of interest" description="Disordered" evidence="1">
    <location>
        <begin position="1"/>
        <end position="49"/>
    </location>
</feature>
<name>A0AAP0L5R0_9MAGN</name>
<feature type="compositionally biased region" description="Polar residues" evidence="1">
    <location>
        <begin position="33"/>
        <end position="49"/>
    </location>
</feature>
<feature type="compositionally biased region" description="Basic and acidic residues" evidence="1">
    <location>
        <begin position="9"/>
        <end position="32"/>
    </location>
</feature>
<keyword evidence="3" id="KW-1185">Reference proteome</keyword>
<comment type="caution">
    <text evidence="2">The sequence shown here is derived from an EMBL/GenBank/DDBJ whole genome shotgun (WGS) entry which is preliminary data.</text>
</comment>
<evidence type="ECO:0000313" key="2">
    <source>
        <dbReference type="EMBL" id="KAK9162869.1"/>
    </source>
</evidence>
<gene>
    <name evidence="2" type="ORF">Syun_003771</name>
</gene>
<organism evidence="2 3">
    <name type="scientific">Stephania yunnanensis</name>
    <dbReference type="NCBI Taxonomy" id="152371"/>
    <lineage>
        <taxon>Eukaryota</taxon>
        <taxon>Viridiplantae</taxon>
        <taxon>Streptophyta</taxon>
        <taxon>Embryophyta</taxon>
        <taxon>Tracheophyta</taxon>
        <taxon>Spermatophyta</taxon>
        <taxon>Magnoliopsida</taxon>
        <taxon>Ranunculales</taxon>
        <taxon>Menispermaceae</taxon>
        <taxon>Menispermoideae</taxon>
        <taxon>Cissampelideae</taxon>
        <taxon>Stephania</taxon>
    </lineage>
</organism>
<dbReference type="EMBL" id="JBBNAF010000002">
    <property type="protein sequence ID" value="KAK9162869.1"/>
    <property type="molecule type" value="Genomic_DNA"/>
</dbReference>
<evidence type="ECO:0000256" key="1">
    <source>
        <dbReference type="SAM" id="MobiDB-lite"/>
    </source>
</evidence>
<dbReference type="AlphaFoldDB" id="A0AAP0L5R0"/>
<proteinExistence type="predicted"/>